<accession>A0A172U372</accession>
<dbReference type="CDD" id="cd10791">
    <property type="entry name" value="GH38N_AMII_like_1"/>
    <property type="match status" value="1"/>
</dbReference>
<dbReference type="Gene3D" id="3.20.110.10">
    <property type="entry name" value="Glycoside hydrolase 38, N terminal domain"/>
    <property type="match status" value="1"/>
</dbReference>
<dbReference type="InterPro" id="IPR011013">
    <property type="entry name" value="Gal_mutarotase_sf_dom"/>
</dbReference>
<evidence type="ECO:0000313" key="2">
    <source>
        <dbReference type="EMBL" id="ANE53483.1"/>
    </source>
</evidence>
<dbReference type="SUPFAM" id="SSF88713">
    <property type="entry name" value="Glycoside hydrolase/deacetylase"/>
    <property type="match status" value="1"/>
</dbReference>
<dbReference type="InterPro" id="IPR027291">
    <property type="entry name" value="Glyco_hydro_38_N_sf"/>
</dbReference>
<dbReference type="GO" id="GO:0030246">
    <property type="term" value="F:carbohydrate binding"/>
    <property type="evidence" value="ECO:0007669"/>
    <property type="project" value="InterPro"/>
</dbReference>
<reference evidence="2 3" key="2">
    <citation type="journal article" date="2016" name="Int. J. Syst. Evol. Microbiol.">
        <title>Flavisolibacter tropicus sp. nov., isolated from tropical soil.</title>
        <authorList>
            <person name="Lee J.J."/>
            <person name="Kang M.S."/>
            <person name="Kim G.S."/>
            <person name="Lee C.S."/>
            <person name="Lim S."/>
            <person name="Lee J."/>
            <person name="Roh S.H."/>
            <person name="Kang H."/>
            <person name="Ha J.M."/>
            <person name="Bae S."/>
            <person name="Jung H.Y."/>
            <person name="Kim M.K."/>
        </authorList>
    </citation>
    <scope>NUCLEOTIDE SEQUENCE [LARGE SCALE GENOMIC DNA]</scope>
    <source>
        <strain evidence="2 3">LCS9</strain>
    </source>
</reference>
<feature type="domain" description="Glycoside hydrolase family 38 N-terminal" evidence="1">
    <location>
        <begin position="273"/>
        <end position="563"/>
    </location>
</feature>
<reference evidence="3" key="1">
    <citation type="submission" date="2015-01" db="EMBL/GenBank/DDBJ databases">
        <title>Flavisolibacter sp./LCS9/ whole genome sequencing.</title>
        <authorList>
            <person name="Kim M.K."/>
            <person name="Srinivasan S."/>
            <person name="Lee J.-J."/>
        </authorList>
    </citation>
    <scope>NUCLEOTIDE SEQUENCE [LARGE SCALE GENOMIC DNA]</scope>
    <source>
        <strain evidence="3">LCS9</strain>
    </source>
</reference>
<dbReference type="SUPFAM" id="SSF74650">
    <property type="entry name" value="Galactose mutarotase-like"/>
    <property type="match status" value="1"/>
</dbReference>
<dbReference type="STRING" id="1492898.SY85_13630"/>
<dbReference type="KEGG" id="fla:SY85_13630"/>
<gene>
    <name evidence="2" type="ORF">SY85_13630</name>
</gene>
<dbReference type="Proteomes" id="UP000077177">
    <property type="component" value="Chromosome"/>
</dbReference>
<proteinExistence type="predicted"/>
<dbReference type="GO" id="GO:0004559">
    <property type="term" value="F:alpha-mannosidase activity"/>
    <property type="evidence" value="ECO:0007669"/>
    <property type="project" value="InterPro"/>
</dbReference>
<name>A0A172U372_9BACT</name>
<sequence length="1095" mass="123103">MFTQQTTAQKSVPYFGEIKWINGYAKEITGENIGYFSAYPDYATVALLTRCTDGNKVIEWETAPVPKNIKGNYVYFSWVAAHSSGTSKGDRNFDLYVNDHKVLTFTTTPNHQNPNWSFAATDSSRIVFQQTKRDAANDAHGLAFLRLPVSKLKPGEPVKIKVVGQAQNSNDWYMTFKFSFEEKVEVAPVPFMLKSGKQPVVLTALHFGKDQHLQVKVNRKGNHSFLIKDGVNTFDIPVNAVQKNDSVFIQVSAGKNVMVSKYVLLKPVVHRELHFIHHSHTDIGYSHLQPEVLKIHIKNIDDALHMIDATKNLAKEARFKWNIESLWAVENYLKQASPAQTERFINAVKEGSICLSGLYANILTGLSQPEEVFHYTDYAEQLRKQYGVKINSAMISDIPGYAWTTVTGLAKGSIRYFSSGPNFLGETHPYGGDRVGHFVKTWGDKPVWWASPSGEEKVLFWTAGKGYSSWHGTPVGGVFDKGAKKIAAYLNELTDKNYPYEMVQWRYNIVSDNGPIDPSISDFVDQWNKKYASPKIVLNTTDKLFEAFEQKYGNSLPVVKGDITPYWEDGAISTAYEEGKNRVNSLRLQQLTTLYAILDAKKYQPSSFYEAWKNILLFHEHTWGAYNSITDPDIPFVTEQWQIKKQFMLDGDKQINELEKNLLAPLTDSLSKRIAVVNTSSWARSGMVTIPATINGKSVRDAVGKKWPLQKLSNGTYVFMANQVPALGAAVYTITNEEADAIKNNFTVTNNAVANDKIRMEWDQQGSITNLTENGSFNFAGSFNKQGLNSYWYVPGFNPTDALTNSHVQVKVLENGPLVLSLVLLSDAPGANRLERKITLYAGSNEVMIDNLIDKKAVRQKEGVHFGFPLHPSLNKVTLDAGYGSMQYLANQLPGSNMDYLYSRRWLDVSTADKGIQWMLLEAPLVEPGAIIDERQTINQTHKEWKKTGSPTATWFSYVMNNYWHTNYKADQDGVSHFRYALKPHGPFSYTETEKAGASFSQPLLALPVKEQVTFADGLFDLSNNRIVVTSLTPQEDGSIVIRLYNPEASTEQTNFLWKKMRPSQVIHLGTGKKFSVNEPITLAGMGVMEFKITQ</sequence>
<evidence type="ECO:0000259" key="1">
    <source>
        <dbReference type="Pfam" id="PF01074"/>
    </source>
</evidence>
<dbReference type="Pfam" id="PF01074">
    <property type="entry name" value="Glyco_hydro_38N"/>
    <property type="match status" value="1"/>
</dbReference>
<dbReference type="AlphaFoldDB" id="A0A172U372"/>
<dbReference type="InterPro" id="IPR000602">
    <property type="entry name" value="Glyco_hydro_38_N"/>
</dbReference>
<protein>
    <submittedName>
        <fullName evidence="2">Glycoside hydrolase</fullName>
    </submittedName>
</protein>
<keyword evidence="2" id="KW-0378">Hydrolase</keyword>
<dbReference type="EMBL" id="CP011390">
    <property type="protein sequence ID" value="ANE53483.1"/>
    <property type="molecule type" value="Genomic_DNA"/>
</dbReference>
<keyword evidence="3" id="KW-1185">Reference proteome</keyword>
<organism evidence="2 3">
    <name type="scientific">Flavisolibacter tropicus</name>
    <dbReference type="NCBI Taxonomy" id="1492898"/>
    <lineage>
        <taxon>Bacteria</taxon>
        <taxon>Pseudomonadati</taxon>
        <taxon>Bacteroidota</taxon>
        <taxon>Chitinophagia</taxon>
        <taxon>Chitinophagales</taxon>
        <taxon>Chitinophagaceae</taxon>
        <taxon>Flavisolibacter</taxon>
    </lineage>
</organism>
<evidence type="ECO:0000313" key="3">
    <source>
        <dbReference type="Proteomes" id="UP000077177"/>
    </source>
</evidence>
<dbReference type="InterPro" id="IPR011330">
    <property type="entry name" value="Glyco_hydro/deAcase_b/a-brl"/>
</dbReference>
<dbReference type="GO" id="GO:0006013">
    <property type="term" value="P:mannose metabolic process"/>
    <property type="evidence" value="ECO:0007669"/>
    <property type="project" value="InterPro"/>
</dbReference>